<keyword evidence="2" id="KW-1133">Transmembrane helix</keyword>
<feature type="transmembrane region" description="Helical" evidence="2">
    <location>
        <begin position="205"/>
        <end position="228"/>
    </location>
</feature>
<gene>
    <name evidence="3" type="ORF">NLU13_7592</name>
</gene>
<dbReference type="Proteomes" id="UP001175261">
    <property type="component" value="Unassembled WGS sequence"/>
</dbReference>
<dbReference type="EMBL" id="JAPDFR010000007">
    <property type="protein sequence ID" value="KAK0385114.1"/>
    <property type="molecule type" value="Genomic_DNA"/>
</dbReference>
<reference evidence="3" key="1">
    <citation type="submission" date="2022-10" db="EMBL/GenBank/DDBJ databases">
        <title>Determination and structural analysis of whole genome sequence of Sarocladium strictum F4-1.</title>
        <authorList>
            <person name="Hu L."/>
            <person name="Jiang Y."/>
        </authorList>
    </citation>
    <scope>NUCLEOTIDE SEQUENCE</scope>
    <source>
        <strain evidence="3">F4-1</strain>
    </source>
</reference>
<evidence type="ECO:0000313" key="4">
    <source>
        <dbReference type="Proteomes" id="UP001175261"/>
    </source>
</evidence>
<feature type="compositionally biased region" description="Polar residues" evidence="1">
    <location>
        <begin position="174"/>
        <end position="185"/>
    </location>
</feature>
<evidence type="ECO:0000256" key="1">
    <source>
        <dbReference type="SAM" id="MobiDB-lite"/>
    </source>
</evidence>
<proteinExistence type="predicted"/>
<keyword evidence="2" id="KW-0472">Membrane</keyword>
<keyword evidence="2" id="KW-0812">Transmembrane</keyword>
<keyword evidence="4" id="KW-1185">Reference proteome</keyword>
<name>A0AA39L5Y9_SARSR</name>
<organism evidence="3 4">
    <name type="scientific">Sarocladium strictum</name>
    <name type="common">Black bundle disease fungus</name>
    <name type="synonym">Acremonium strictum</name>
    <dbReference type="NCBI Taxonomy" id="5046"/>
    <lineage>
        <taxon>Eukaryota</taxon>
        <taxon>Fungi</taxon>
        <taxon>Dikarya</taxon>
        <taxon>Ascomycota</taxon>
        <taxon>Pezizomycotina</taxon>
        <taxon>Sordariomycetes</taxon>
        <taxon>Hypocreomycetidae</taxon>
        <taxon>Hypocreales</taxon>
        <taxon>Sarocladiaceae</taxon>
        <taxon>Sarocladium</taxon>
    </lineage>
</organism>
<comment type="caution">
    <text evidence="3">The sequence shown here is derived from an EMBL/GenBank/DDBJ whole genome shotgun (WGS) entry which is preliminary data.</text>
</comment>
<sequence length="311" mass="33643">MDAATTSTGYVTLGTETVPYIAVTAAAIECADPILYEDFADCDIPGGRELWRQGGFYSPGVCFVGYTAGCTETKKGYREGFPVRHGETAVKCVPSGYSCNTETEDQRYATSHYGAQILSAPAFEIRWRQADLGSDSSQASASKDVSTRLVPGDHFLTTPSSTMGAHHTTKKTETTMPSSIETPSKPSDHTDLPASPGSSVSSPSIVGIAIGSTFAILAMAFTIIFFILRRRRSREDRLARFSNDFRNQGYPDVGLVAGGRQMPTELDSSPVEPKELAADTEQDSTRRSFPHPFRNRTKHVSINGPLVELPA</sequence>
<evidence type="ECO:0000313" key="3">
    <source>
        <dbReference type="EMBL" id="KAK0385114.1"/>
    </source>
</evidence>
<feature type="region of interest" description="Disordered" evidence="1">
    <location>
        <begin position="260"/>
        <end position="311"/>
    </location>
</feature>
<accession>A0AA39L5Y9</accession>
<evidence type="ECO:0000256" key="2">
    <source>
        <dbReference type="SAM" id="Phobius"/>
    </source>
</evidence>
<protein>
    <submittedName>
        <fullName evidence="3">Uncharacterized protein</fullName>
    </submittedName>
</protein>
<dbReference type="AlphaFoldDB" id="A0AA39L5Y9"/>
<feature type="region of interest" description="Disordered" evidence="1">
    <location>
        <begin position="156"/>
        <end position="201"/>
    </location>
</feature>